<dbReference type="Pfam" id="PF03748">
    <property type="entry name" value="FliL"/>
    <property type="match status" value="1"/>
</dbReference>
<dbReference type="GO" id="GO:0071978">
    <property type="term" value="P:bacterial-type flagellum-dependent swarming motility"/>
    <property type="evidence" value="ECO:0007669"/>
    <property type="project" value="TreeGrafter"/>
</dbReference>
<dbReference type="Proteomes" id="UP000580568">
    <property type="component" value="Unassembled WGS sequence"/>
</dbReference>
<comment type="function">
    <text evidence="1 10">Controls the rotational direction of flagella during chemotaxis.</text>
</comment>
<evidence type="ECO:0000256" key="9">
    <source>
        <dbReference type="ARBA" id="ARBA00023136"/>
    </source>
</evidence>
<name>A0A6V8SKK6_9CLOT</name>
<keyword evidence="12" id="KW-1185">Reference proteome</keyword>
<evidence type="ECO:0000256" key="4">
    <source>
        <dbReference type="ARBA" id="ARBA00022475"/>
    </source>
</evidence>
<evidence type="ECO:0000256" key="3">
    <source>
        <dbReference type="ARBA" id="ARBA00008281"/>
    </source>
</evidence>
<accession>A0A6V8SKK6</accession>
<evidence type="ECO:0000313" key="11">
    <source>
        <dbReference type="EMBL" id="GFP77085.1"/>
    </source>
</evidence>
<dbReference type="RefSeq" id="WP_183278474.1">
    <property type="nucleotide sequence ID" value="NZ_BLZR01000001.1"/>
</dbReference>
<evidence type="ECO:0000256" key="2">
    <source>
        <dbReference type="ARBA" id="ARBA00004162"/>
    </source>
</evidence>
<evidence type="ECO:0000256" key="1">
    <source>
        <dbReference type="ARBA" id="ARBA00002254"/>
    </source>
</evidence>
<evidence type="ECO:0000256" key="6">
    <source>
        <dbReference type="ARBA" id="ARBA00022692"/>
    </source>
</evidence>
<dbReference type="PANTHER" id="PTHR35091">
    <property type="entry name" value="FLAGELLAR PROTEIN FLIL"/>
    <property type="match status" value="1"/>
</dbReference>
<keyword evidence="9 10" id="KW-0472">Membrane</keyword>
<keyword evidence="7 10" id="KW-0283">Flagellar rotation</keyword>
<evidence type="ECO:0000256" key="8">
    <source>
        <dbReference type="ARBA" id="ARBA00022989"/>
    </source>
</evidence>
<dbReference type="InterPro" id="IPR005503">
    <property type="entry name" value="FliL"/>
</dbReference>
<evidence type="ECO:0000313" key="12">
    <source>
        <dbReference type="Proteomes" id="UP000580568"/>
    </source>
</evidence>
<feature type="transmembrane region" description="Helical" evidence="10">
    <location>
        <begin position="21"/>
        <end position="46"/>
    </location>
</feature>
<evidence type="ECO:0000256" key="10">
    <source>
        <dbReference type="RuleBase" id="RU364125"/>
    </source>
</evidence>
<keyword evidence="4 10" id="KW-1003">Cell membrane</keyword>
<gene>
    <name evidence="11" type="ORF">bsdtw1_03199</name>
</gene>
<keyword evidence="5 10" id="KW-0145">Chemotaxis</keyword>
<comment type="subcellular location">
    <subcellularLocation>
        <location evidence="2">Cell membrane</location>
        <topology evidence="2">Single-pass membrane protein</topology>
    </subcellularLocation>
</comment>
<comment type="caution">
    <text evidence="11">The sequence shown here is derived from an EMBL/GenBank/DDBJ whole genome shotgun (WGS) entry which is preliminary data.</text>
</comment>
<dbReference type="GO" id="GO:0006935">
    <property type="term" value="P:chemotaxis"/>
    <property type="evidence" value="ECO:0007669"/>
    <property type="project" value="UniProtKB-KW"/>
</dbReference>
<keyword evidence="8 10" id="KW-1133">Transmembrane helix</keyword>
<dbReference type="GO" id="GO:0009425">
    <property type="term" value="C:bacterial-type flagellum basal body"/>
    <property type="evidence" value="ECO:0007669"/>
    <property type="project" value="InterPro"/>
</dbReference>
<organism evidence="11 12">
    <name type="scientific">Clostridium fungisolvens</name>
    <dbReference type="NCBI Taxonomy" id="1604897"/>
    <lineage>
        <taxon>Bacteria</taxon>
        <taxon>Bacillati</taxon>
        <taxon>Bacillota</taxon>
        <taxon>Clostridia</taxon>
        <taxon>Eubacteriales</taxon>
        <taxon>Clostridiaceae</taxon>
        <taxon>Clostridium</taxon>
    </lineage>
</organism>
<dbReference type="GO" id="GO:0005886">
    <property type="term" value="C:plasma membrane"/>
    <property type="evidence" value="ECO:0007669"/>
    <property type="project" value="UniProtKB-SubCell"/>
</dbReference>
<comment type="similarity">
    <text evidence="3 10">Belongs to the FliL family.</text>
</comment>
<protein>
    <recommendedName>
        <fullName evidence="10">Flagellar protein FliL</fullName>
    </recommendedName>
</protein>
<dbReference type="PANTHER" id="PTHR35091:SF2">
    <property type="entry name" value="FLAGELLAR PROTEIN FLIL"/>
    <property type="match status" value="1"/>
</dbReference>
<proteinExistence type="inferred from homology"/>
<dbReference type="AlphaFoldDB" id="A0A6V8SKK6"/>
<keyword evidence="6 10" id="KW-0812">Transmembrane</keyword>
<evidence type="ECO:0000256" key="7">
    <source>
        <dbReference type="ARBA" id="ARBA00022779"/>
    </source>
</evidence>
<sequence length="166" mass="18529">MAEKKEKKEKKEKAEKTGGGKSNLIIIVLLVLILAGMGFFGGYYVLYVKGKDSSSTSSSKVVAKVSEAYLELGEYTVNLNDDKEKHYLKAKVSIGYDKTNKKLATESTDDLIALQSTALEFLQSKKAADFKSENLEQVKKELIDTLNKRVSQGQFIEAYFQELIVQ</sequence>
<dbReference type="EMBL" id="BLZR01000001">
    <property type="protein sequence ID" value="GFP77085.1"/>
    <property type="molecule type" value="Genomic_DNA"/>
</dbReference>
<reference evidence="11 12" key="1">
    <citation type="submission" date="2020-07" db="EMBL/GenBank/DDBJ databases">
        <title>A new beta-1,3-glucan-decomposing anaerobic bacterium isolated from anoxic soil subjected to biological soil disinfestation.</title>
        <authorList>
            <person name="Ueki A."/>
            <person name="Tonouchi A."/>
        </authorList>
    </citation>
    <scope>NUCLEOTIDE SEQUENCE [LARGE SCALE GENOMIC DNA]</scope>
    <source>
        <strain evidence="11 12">TW1</strain>
    </source>
</reference>
<evidence type="ECO:0000256" key="5">
    <source>
        <dbReference type="ARBA" id="ARBA00022500"/>
    </source>
</evidence>